<protein>
    <submittedName>
        <fullName evidence="3">VCBS repeat-containing protein</fullName>
    </submittedName>
</protein>
<dbReference type="Pfam" id="PF19078">
    <property type="entry name" value="Big_12"/>
    <property type="match status" value="1"/>
</dbReference>
<organism evidence="3 4">
    <name type="scientific">Candidatus Thiodubiliella endoseptemdiera</name>
    <dbReference type="NCBI Taxonomy" id="2738886"/>
    <lineage>
        <taxon>Bacteria</taxon>
        <taxon>Pseudomonadati</taxon>
        <taxon>Pseudomonadota</taxon>
        <taxon>Gammaproteobacteria</taxon>
        <taxon>Candidatus Pseudothioglobaceae</taxon>
        <taxon>Candidatus Thiodubiliella</taxon>
    </lineage>
</organism>
<evidence type="ECO:0000256" key="1">
    <source>
        <dbReference type="ARBA" id="ARBA00022729"/>
    </source>
</evidence>
<dbReference type="Pfam" id="PF13517">
    <property type="entry name" value="FG-GAP_3"/>
    <property type="match status" value="2"/>
</dbReference>
<dbReference type="InterPro" id="IPR044048">
    <property type="entry name" value="Big_12"/>
</dbReference>
<evidence type="ECO:0000259" key="2">
    <source>
        <dbReference type="Pfam" id="PF19078"/>
    </source>
</evidence>
<accession>A0A853F3C1</accession>
<dbReference type="Proteomes" id="UP000568751">
    <property type="component" value="Unassembled WGS sequence"/>
</dbReference>
<dbReference type="PANTHER" id="PTHR44103">
    <property type="entry name" value="PROPROTEIN CONVERTASE P"/>
    <property type="match status" value="1"/>
</dbReference>
<gene>
    <name evidence="3" type="ORF">H0A76_09020</name>
</gene>
<proteinExistence type="predicted"/>
<dbReference type="Pfam" id="PF01839">
    <property type="entry name" value="FG-GAP"/>
    <property type="match status" value="1"/>
</dbReference>
<dbReference type="Gene3D" id="2.130.10.130">
    <property type="entry name" value="Integrin alpha, N-terminal"/>
    <property type="match status" value="2"/>
</dbReference>
<name>A0A853F3C1_9GAMM</name>
<comment type="caution">
    <text evidence="3">The sequence shown here is derived from an EMBL/GenBank/DDBJ whole genome shotgun (WGS) entry which is preliminary data.</text>
</comment>
<dbReference type="InterPro" id="IPR013517">
    <property type="entry name" value="FG-GAP"/>
</dbReference>
<dbReference type="AlphaFoldDB" id="A0A853F3C1"/>
<dbReference type="EMBL" id="JACCHT010000002">
    <property type="protein sequence ID" value="NYT28008.1"/>
    <property type="molecule type" value="Genomic_DNA"/>
</dbReference>
<dbReference type="PANTHER" id="PTHR44103:SF1">
    <property type="entry name" value="PROPROTEIN CONVERTASE P"/>
    <property type="match status" value="1"/>
</dbReference>
<evidence type="ECO:0000313" key="4">
    <source>
        <dbReference type="Proteomes" id="UP000568751"/>
    </source>
</evidence>
<feature type="domain" description="Bacterial Ig-like" evidence="2">
    <location>
        <begin position="619"/>
        <end position="712"/>
    </location>
</feature>
<sequence>MGDFATPTLADIDGDGDLDLVVGENYGALKYYQNTGTTSNPAYEVKTGDSNPFNGIDVGNYSAPTLADIDGDGDLDLVMGEENSTLKYYQNTGTTSNPAYEVKTGDDNPFNGINVGNYSAPTLADIDGDGDLDLVVGEANGTLKYYQNTGTTSNPAYEVKTGDDNPFNGIDVGDFSKPTLADIDGDGDLDLVVGEYYGTLKYYQNTGTTSNPTYEAKTGDSNPFDGIDVGLNSVPVLADIDGDGDLDLVVGKDDGTLKYYYNQQPSSVDGQAPTLTTQASVILEETSDLVLDFSENIKAGTGSILIKNSSDVTVATINIASDTNKFSITNDKLTINIANLGLTNNKLTAGNYYLEMNLGMITDMAGNSALGITKDTNQWAFETKALSITIAWIGADDNYINNTEKGTDLLSGVVISTTTTPTIEEIRFYEVTNGVTSSTAAFTIAKSNITQPATVSGVAKSWSITAANMPNLADGKTYIAKIDLKDGSTEVTKTSKAVTYDFTAPTVSSVVFTSNPGADKTYKAGDTVEITVTMSENTTVTDSPRIALLSGKYATYASGSGSDKLIFTYTVATGDTDANGLAIVANALNLNGGTLTDTAGNTAVITHAAVADNAEHMVDTMLPTLIISNNITGDAGINANITYTFSFGEAVINFDETDISVSNGKKGLFTKVSDTRYTLIVTQTGSANDITVSVATGAAKDSAGNLSISAQSVQTTDLERPTIAISMDNTNF</sequence>
<dbReference type="SUPFAM" id="SSF69318">
    <property type="entry name" value="Integrin alpha N-terminal domain"/>
    <property type="match status" value="1"/>
</dbReference>
<evidence type="ECO:0000313" key="3">
    <source>
        <dbReference type="EMBL" id="NYT28008.1"/>
    </source>
</evidence>
<reference evidence="3 4" key="1">
    <citation type="submission" date="2020-05" db="EMBL/GenBank/DDBJ databases">
        <title>Horizontal transmission and recombination maintain forever young bacterial symbiont genomes.</title>
        <authorList>
            <person name="Russell S.L."/>
            <person name="Pepper-Tunick E."/>
            <person name="Svedberg J."/>
            <person name="Byrne A."/>
            <person name="Ruelas Castillo J."/>
            <person name="Vollmers C."/>
            <person name="Beinart R.A."/>
            <person name="Corbett-Detig R."/>
        </authorList>
    </citation>
    <scope>NUCLEOTIDE SEQUENCE [LARGE SCALE GENOMIC DNA]</scope>
    <source>
        <strain evidence="3">455</strain>
    </source>
</reference>
<keyword evidence="1" id="KW-0732">Signal</keyword>
<dbReference type="InterPro" id="IPR028994">
    <property type="entry name" value="Integrin_alpha_N"/>
</dbReference>